<keyword evidence="3" id="KW-0862">Zinc</keyword>
<dbReference type="PROSITE" id="PS50178">
    <property type="entry name" value="ZF_FYVE"/>
    <property type="match status" value="1"/>
</dbReference>
<dbReference type="InterPro" id="IPR011011">
    <property type="entry name" value="Znf_FYVE_PHD"/>
</dbReference>
<feature type="domain" description="FYVE-type" evidence="6">
    <location>
        <begin position="361"/>
        <end position="422"/>
    </location>
</feature>
<reference evidence="7" key="1">
    <citation type="journal article" date="2020" name="J. Eukaryot. Microbiol.">
        <title>De novo Sequencing, Assembly and Annotation of the Transcriptome for the Free-Living Testate Amoeba Arcella intermedia.</title>
        <authorList>
            <person name="Ribeiro G.M."/>
            <person name="Porfirio-Sousa A.L."/>
            <person name="Maurer-Alcala X.X."/>
            <person name="Katz L.A."/>
            <person name="Lahr D.J.G."/>
        </authorList>
    </citation>
    <scope>NUCLEOTIDE SEQUENCE</scope>
</reference>
<dbReference type="GO" id="GO:0008270">
    <property type="term" value="F:zinc ion binding"/>
    <property type="evidence" value="ECO:0007669"/>
    <property type="project" value="UniProtKB-KW"/>
</dbReference>
<dbReference type="InterPro" id="IPR000306">
    <property type="entry name" value="Znf_FYVE"/>
</dbReference>
<dbReference type="GO" id="GO:0016197">
    <property type="term" value="P:endosomal transport"/>
    <property type="evidence" value="ECO:0007669"/>
    <property type="project" value="TreeGrafter"/>
</dbReference>
<evidence type="ECO:0000256" key="2">
    <source>
        <dbReference type="ARBA" id="ARBA00022771"/>
    </source>
</evidence>
<dbReference type="Pfam" id="PF01363">
    <property type="entry name" value="FYVE"/>
    <property type="match status" value="1"/>
</dbReference>
<dbReference type="InterPro" id="IPR017455">
    <property type="entry name" value="Znf_FYVE-rel"/>
</dbReference>
<feature type="region of interest" description="Disordered" evidence="5">
    <location>
        <begin position="241"/>
        <end position="285"/>
    </location>
</feature>
<keyword evidence="1" id="KW-0479">Metal-binding</keyword>
<dbReference type="PANTHER" id="PTHR46319">
    <property type="entry name" value="ZINC FINGER FYVE DOMAIN-CONTAINING PROTEIN"/>
    <property type="match status" value="1"/>
</dbReference>
<evidence type="ECO:0000256" key="4">
    <source>
        <dbReference type="PROSITE-ProRule" id="PRU00091"/>
    </source>
</evidence>
<dbReference type="SUPFAM" id="SSF57903">
    <property type="entry name" value="FYVE/PHD zinc finger"/>
    <property type="match status" value="1"/>
</dbReference>
<dbReference type="InterPro" id="IPR013083">
    <property type="entry name" value="Znf_RING/FYVE/PHD"/>
</dbReference>
<dbReference type="EMBL" id="GIBP01002869">
    <property type="protein sequence ID" value="NDV31838.1"/>
    <property type="molecule type" value="Transcribed_RNA"/>
</dbReference>
<keyword evidence="2 4" id="KW-0863">Zinc-finger</keyword>
<feature type="region of interest" description="Disordered" evidence="5">
    <location>
        <begin position="69"/>
        <end position="138"/>
    </location>
</feature>
<sequence length="423" mass="47874">MEEFTSIVEQIKQLTNSIHFVLWTKDSDGVDNPRYWEITPRFIEEKTNVMFVSPNVSELELAKRELARQTKLSNRTSNSTPIPPQPTKETLPPSAPKPEVKVEPVTEIVVSSPRSSNPRSPPLSPSSGPQRSESPAPAQIEAAPALPELGEEEAKWLEKQQRTLEMLHTLTDFTLVALPIEQPPSAGGAKPKTKRKAKIANIDNPDEQGGLPADPQTSPVSPDEEDLNVKKTHHLSLEFLPNHFPQMPHPSKAYNSPHQSLPPPIKKSPSEENLHSNHRSPEKPRTLGKEIERMQRDQNRNTKVKTKLLNQNVKAIKTLETEQKLNRILSDDEQVNEKFDQILQKHELSSKKFKKPTWQNDREVTKCSDCTKPFSVVRRKHHCRCCGKIYCAECCSHKRTLPPHMGYTSPQLACNSCIYQHSL</sequence>
<dbReference type="PANTHER" id="PTHR46319:SF3">
    <property type="entry name" value="ZINC FINGER FYVE DOMAIN-CONTAINING PROTEIN"/>
    <property type="match status" value="1"/>
</dbReference>
<protein>
    <recommendedName>
        <fullName evidence="6">FYVE-type domain-containing protein</fullName>
    </recommendedName>
</protein>
<feature type="compositionally biased region" description="Basic and acidic residues" evidence="5">
    <location>
        <begin position="268"/>
        <end position="285"/>
    </location>
</feature>
<dbReference type="SMART" id="SM00064">
    <property type="entry name" value="FYVE"/>
    <property type="match status" value="1"/>
</dbReference>
<evidence type="ECO:0000256" key="3">
    <source>
        <dbReference type="ARBA" id="ARBA00022833"/>
    </source>
</evidence>
<evidence type="ECO:0000259" key="6">
    <source>
        <dbReference type="PROSITE" id="PS50178"/>
    </source>
</evidence>
<name>A0A6B2L4S6_9EUKA</name>
<evidence type="ECO:0000256" key="5">
    <source>
        <dbReference type="SAM" id="MobiDB-lite"/>
    </source>
</evidence>
<feature type="region of interest" description="Disordered" evidence="5">
    <location>
        <begin position="202"/>
        <end position="225"/>
    </location>
</feature>
<proteinExistence type="predicted"/>
<dbReference type="GO" id="GO:0031901">
    <property type="term" value="C:early endosome membrane"/>
    <property type="evidence" value="ECO:0007669"/>
    <property type="project" value="TreeGrafter"/>
</dbReference>
<evidence type="ECO:0000313" key="7">
    <source>
        <dbReference type="EMBL" id="NDV31838.1"/>
    </source>
</evidence>
<feature type="compositionally biased region" description="Polar residues" evidence="5">
    <location>
        <begin position="70"/>
        <end position="80"/>
    </location>
</feature>
<dbReference type="Gene3D" id="3.30.40.10">
    <property type="entry name" value="Zinc/RING finger domain, C3HC4 (zinc finger)"/>
    <property type="match status" value="1"/>
</dbReference>
<evidence type="ECO:0000256" key="1">
    <source>
        <dbReference type="ARBA" id="ARBA00022723"/>
    </source>
</evidence>
<dbReference type="AlphaFoldDB" id="A0A6B2L4S6"/>
<accession>A0A6B2L4S6</accession>
<organism evidence="7">
    <name type="scientific">Arcella intermedia</name>
    <dbReference type="NCBI Taxonomy" id="1963864"/>
    <lineage>
        <taxon>Eukaryota</taxon>
        <taxon>Amoebozoa</taxon>
        <taxon>Tubulinea</taxon>
        <taxon>Elardia</taxon>
        <taxon>Arcellinida</taxon>
        <taxon>Sphaerothecina</taxon>
        <taxon>Arcellidae</taxon>
        <taxon>Arcella</taxon>
    </lineage>
</organism>